<sequence>MRVAIFGDLHGNLPALTAALSDLHTQAPDALVCLGDVAMDGPWPGDCVDRIAALGCPVVRGNADRMLLEPPASFRARGFPDERALHDISEWSKTQLSTAQRMLVSAYRALVELPDLLCFHGSPERDTEELGPATPRLRWDTLRAQHGTHLGWTGGHTHRAGHLQQNGWAYINPGSVGLPFEQRGDRYVNVARAEYLLLDRSPDGWLPTFRRVPYALRDLQRGMLASGMPHAGWLAAEWVSGT</sequence>
<dbReference type="Gene3D" id="3.60.21.10">
    <property type="match status" value="1"/>
</dbReference>
<comment type="similarity">
    <text evidence="1">Belongs to the metallophosphoesterase superfamily. YfcE family.</text>
</comment>
<dbReference type="InterPro" id="IPR011152">
    <property type="entry name" value="Pesterase_MJ0912"/>
</dbReference>
<dbReference type="RefSeq" id="WP_380036531.1">
    <property type="nucleotide sequence ID" value="NZ_JBHSEH010000005.1"/>
</dbReference>
<evidence type="ECO:0000259" key="2">
    <source>
        <dbReference type="Pfam" id="PF12850"/>
    </source>
</evidence>
<evidence type="ECO:0000256" key="1">
    <source>
        <dbReference type="ARBA" id="ARBA00008950"/>
    </source>
</evidence>
<dbReference type="PANTHER" id="PTHR42850">
    <property type="entry name" value="METALLOPHOSPHOESTERASE"/>
    <property type="match status" value="1"/>
</dbReference>
<dbReference type="EMBL" id="JBHSEH010000005">
    <property type="protein sequence ID" value="MFC4425283.1"/>
    <property type="molecule type" value="Genomic_DNA"/>
</dbReference>
<reference evidence="4" key="1">
    <citation type="journal article" date="2019" name="Int. J. Syst. Evol. Microbiol.">
        <title>The Global Catalogue of Microorganisms (GCM) 10K type strain sequencing project: providing services to taxonomists for standard genome sequencing and annotation.</title>
        <authorList>
            <consortium name="The Broad Institute Genomics Platform"/>
            <consortium name="The Broad Institute Genome Sequencing Center for Infectious Disease"/>
            <person name="Wu L."/>
            <person name="Ma J."/>
        </authorList>
    </citation>
    <scope>NUCLEOTIDE SEQUENCE [LARGE SCALE GENOMIC DNA]</scope>
    <source>
        <strain evidence="4">CCUG 56029</strain>
    </source>
</reference>
<accession>A0ABV8XKR0</accession>
<proteinExistence type="inferred from homology"/>
<comment type="caution">
    <text evidence="3">The sequence shown here is derived from an EMBL/GenBank/DDBJ whole genome shotgun (WGS) entry which is preliminary data.</text>
</comment>
<dbReference type="Proteomes" id="UP001595998">
    <property type="component" value="Unassembled WGS sequence"/>
</dbReference>
<evidence type="ECO:0000313" key="4">
    <source>
        <dbReference type="Proteomes" id="UP001595998"/>
    </source>
</evidence>
<dbReference type="PIRSF" id="PIRSF000883">
    <property type="entry name" value="Pesterase_MJ0912"/>
    <property type="match status" value="1"/>
</dbReference>
<name>A0ABV8XKR0_9DEIO</name>
<dbReference type="SUPFAM" id="SSF56300">
    <property type="entry name" value="Metallo-dependent phosphatases"/>
    <property type="match status" value="1"/>
</dbReference>
<keyword evidence="4" id="KW-1185">Reference proteome</keyword>
<organism evidence="3 4">
    <name type="scientific">Deinococcus navajonensis</name>
    <dbReference type="NCBI Taxonomy" id="309884"/>
    <lineage>
        <taxon>Bacteria</taxon>
        <taxon>Thermotogati</taxon>
        <taxon>Deinococcota</taxon>
        <taxon>Deinococci</taxon>
        <taxon>Deinococcales</taxon>
        <taxon>Deinococcaceae</taxon>
        <taxon>Deinococcus</taxon>
    </lineage>
</organism>
<dbReference type="CDD" id="cd00838">
    <property type="entry name" value="MPP_superfamily"/>
    <property type="match status" value="1"/>
</dbReference>
<gene>
    <name evidence="3" type="ORF">ACFOZ9_03595</name>
</gene>
<feature type="domain" description="Calcineurin-like phosphoesterase" evidence="2">
    <location>
        <begin position="1"/>
        <end position="187"/>
    </location>
</feature>
<protein>
    <submittedName>
        <fullName evidence="3">Metallophosphoesterase family protein</fullName>
    </submittedName>
</protein>
<dbReference type="Pfam" id="PF12850">
    <property type="entry name" value="Metallophos_2"/>
    <property type="match status" value="1"/>
</dbReference>
<dbReference type="InterPro" id="IPR024654">
    <property type="entry name" value="Calcineurin-like_PHP_lpxH"/>
</dbReference>
<dbReference type="InterPro" id="IPR029052">
    <property type="entry name" value="Metallo-depent_PP-like"/>
</dbReference>
<dbReference type="PANTHER" id="PTHR42850:SF2">
    <property type="entry name" value="BLL5683 PROTEIN"/>
    <property type="match status" value="1"/>
</dbReference>
<dbReference type="InterPro" id="IPR050126">
    <property type="entry name" value="Ap4A_hydrolase"/>
</dbReference>
<evidence type="ECO:0000313" key="3">
    <source>
        <dbReference type="EMBL" id="MFC4425283.1"/>
    </source>
</evidence>